<feature type="transmembrane region" description="Helical" evidence="1">
    <location>
        <begin position="12"/>
        <end position="30"/>
    </location>
</feature>
<comment type="caution">
    <text evidence="2">The sequence shown here is derived from an EMBL/GenBank/DDBJ whole genome shotgun (WGS) entry which is preliminary data.</text>
</comment>
<accession>A0A4V2UUG6</accession>
<name>A0A4V2UUG6_9FIRM</name>
<dbReference type="AlphaFoldDB" id="A0A4V2UUG6"/>
<evidence type="ECO:0000256" key="1">
    <source>
        <dbReference type="SAM" id="Phobius"/>
    </source>
</evidence>
<evidence type="ECO:0000313" key="3">
    <source>
        <dbReference type="Proteomes" id="UP000294567"/>
    </source>
</evidence>
<sequence length="529" mass="60723">MEQKGKKVNFSKIVRVLLIPLLAFILWYIFLPAINLHSFEFWIYLIINLLFIVVILITFDKKYYKLFIAPGILLALLIVLKLSSTVIFHPTRYANLINRENSSFEEDIKEASFEQVPTVDRDTAQRLGSRKMGEMLDLVSQYNVSDAYTQINYKGKPVRVTPLEYNGFLKWIGNKNEGIPNYIIVDMIDGKVELKKLKNNIKYSKSDKFSRNIYRHLRLKYPKDMFFEINFEIDEEGVPYWVAPVYHNTIGWFGGFDVKEVILTDATNGETKKYNIEDVPRWVDRIYDANEIIRQLNWNGGLQSGFFNSIFAQKGVLQTTEGYNYLAIDDDVYLYTGMTSVGADESNVGFVLVNMRTKDTKFYKMSSAEEFSAMESAEGAVQEKGYISTFPILLNIGNKPTYFMSLKDEAGLVKMYALVDAGNYQQVSIGTTVDNVVSTHLGKDITNLQSEADEEPTEFLNITGKIIGIESVVIDGNTHYYFLLDNSDKIFIANIEVSENLPFIKIDDEVNIEYYEKNNLNQVTKIELK</sequence>
<proteinExistence type="predicted"/>
<evidence type="ECO:0000313" key="2">
    <source>
        <dbReference type="EMBL" id="TCS90523.1"/>
    </source>
</evidence>
<keyword evidence="1" id="KW-0472">Membrane</keyword>
<keyword evidence="1" id="KW-1133">Transmembrane helix</keyword>
<protein>
    <recommendedName>
        <fullName evidence="4">Cell shape-determining protein</fullName>
    </recommendedName>
</protein>
<dbReference type="EMBL" id="SMAE01000004">
    <property type="protein sequence ID" value="TCS90523.1"/>
    <property type="molecule type" value="Genomic_DNA"/>
</dbReference>
<dbReference type="RefSeq" id="WP_202690450.1">
    <property type="nucleotide sequence ID" value="NZ_CP068564.1"/>
</dbReference>
<keyword evidence="3" id="KW-1185">Reference proteome</keyword>
<feature type="transmembrane region" description="Helical" evidence="1">
    <location>
        <begin position="66"/>
        <end position="88"/>
    </location>
</feature>
<evidence type="ECO:0008006" key="4">
    <source>
        <dbReference type="Google" id="ProtNLM"/>
    </source>
</evidence>
<keyword evidence="1" id="KW-0812">Transmembrane</keyword>
<dbReference type="Proteomes" id="UP000294567">
    <property type="component" value="Unassembled WGS sequence"/>
</dbReference>
<organism evidence="2 3">
    <name type="scientific">Keratinibaculum paraultunense</name>
    <dbReference type="NCBI Taxonomy" id="1278232"/>
    <lineage>
        <taxon>Bacteria</taxon>
        <taxon>Bacillati</taxon>
        <taxon>Bacillota</taxon>
        <taxon>Tissierellia</taxon>
        <taxon>Tissierellales</taxon>
        <taxon>Tepidimicrobiaceae</taxon>
        <taxon>Keratinibaculum</taxon>
    </lineage>
</organism>
<gene>
    <name evidence="2" type="ORF">EDD65_10464</name>
</gene>
<feature type="transmembrane region" description="Helical" evidence="1">
    <location>
        <begin position="42"/>
        <end position="59"/>
    </location>
</feature>
<reference evidence="2 3" key="1">
    <citation type="submission" date="2019-03" db="EMBL/GenBank/DDBJ databases">
        <title>Genomic Encyclopedia of Type Strains, Phase IV (KMG-IV): sequencing the most valuable type-strain genomes for metagenomic binning, comparative biology and taxonomic classification.</title>
        <authorList>
            <person name="Goeker M."/>
        </authorList>
    </citation>
    <scope>NUCLEOTIDE SEQUENCE [LARGE SCALE GENOMIC DNA]</scope>
    <source>
        <strain evidence="2 3">DSM 26752</strain>
    </source>
</reference>